<dbReference type="InterPro" id="IPR038175">
    <property type="entry name" value="CBM21_dom_sf"/>
</dbReference>
<dbReference type="EMBL" id="KQ030820">
    <property type="protein sequence ID" value="KJZ68749.1"/>
    <property type="molecule type" value="Genomic_DNA"/>
</dbReference>
<proteinExistence type="predicted"/>
<keyword evidence="4" id="KW-1185">Reference proteome</keyword>
<dbReference type="PROSITE" id="PS51159">
    <property type="entry name" value="CBM21"/>
    <property type="match status" value="1"/>
</dbReference>
<dbReference type="Gene3D" id="2.60.40.2440">
    <property type="entry name" value="Carbohydrate binding type-21 domain"/>
    <property type="match status" value="1"/>
</dbReference>
<dbReference type="PANTHER" id="PTHR12307">
    <property type="entry name" value="PROTEIN PHOSPHATASE 1 REGULATORY SUBUNIT"/>
    <property type="match status" value="1"/>
</dbReference>
<dbReference type="AlphaFoldDB" id="A0A0F8A0Q2"/>
<dbReference type="GO" id="GO:0000164">
    <property type="term" value="C:protein phosphatase type 1 complex"/>
    <property type="evidence" value="ECO:0007669"/>
    <property type="project" value="TreeGrafter"/>
</dbReference>
<evidence type="ECO:0000259" key="2">
    <source>
        <dbReference type="PROSITE" id="PS51159"/>
    </source>
</evidence>
<reference evidence="3 4" key="1">
    <citation type="journal article" date="2014" name="Genome Biol. Evol.">
        <title>Comparative genomics and transcriptomics analyses reveal divergent lifestyle features of nematode endoparasitic fungus Hirsutella minnesotensis.</title>
        <authorList>
            <person name="Lai Y."/>
            <person name="Liu K."/>
            <person name="Zhang X."/>
            <person name="Zhang X."/>
            <person name="Li K."/>
            <person name="Wang N."/>
            <person name="Shu C."/>
            <person name="Wu Y."/>
            <person name="Wang C."/>
            <person name="Bushley K.E."/>
            <person name="Xiang M."/>
            <person name="Liu X."/>
        </authorList>
    </citation>
    <scope>NUCLEOTIDE SEQUENCE [LARGE SCALE GENOMIC DNA]</scope>
    <source>
        <strain evidence="3 4">3608</strain>
    </source>
</reference>
<dbReference type="GO" id="GO:0008157">
    <property type="term" value="F:protein phosphatase 1 binding"/>
    <property type="evidence" value="ECO:0007669"/>
    <property type="project" value="TreeGrafter"/>
</dbReference>
<feature type="region of interest" description="Disordered" evidence="1">
    <location>
        <begin position="1"/>
        <end position="52"/>
    </location>
</feature>
<dbReference type="GO" id="GO:2001069">
    <property type="term" value="F:glycogen binding"/>
    <property type="evidence" value="ECO:0007669"/>
    <property type="project" value="TreeGrafter"/>
</dbReference>
<organism evidence="3 4">
    <name type="scientific">Hirsutella minnesotensis 3608</name>
    <dbReference type="NCBI Taxonomy" id="1043627"/>
    <lineage>
        <taxon>Eukaryota</taxon>
        <taxon>Fungi</taxon>
        <taxon>Dikarya</taxon>
        <taxon>Ascomycota</taxon>
        <taxon>Pezizomycotina</taxon>
        <taxon>Sordariomycetes</taxon>
        <taxon>Hypocreomycetidae</taxon>
        <taxon>Hypocreales</taxon>
        <taxon>Ophiocordycipitaceae</taxon>
        <taxon>Hirsutella</taxon>
    </lineage>
</organism>
<evidence type="ECO:0000313" key="3">
    <source>
        <dbReference type="EMBL" id="KJZ68749.1"/>
    </source>
</evidence>
<dbReference type="Pfam" id="PF03370">
    <property type="entry name" value="CBM_21"/>
    <property type="match status" value="1"/>
</dbReference>
<dbReference type="InterPro" id="IPR050782">
    <property type="entry name" value="PP1_regulatory_subunit_3"/>
</dbReference>
<dbReference type="OrthoDB" id="1881at2759"/>
<evidence type="ECO:0000256" key="1">
    <source>
        <dbReference type="SAM" id="MobiDB-lite"/>
    </source>
</evidence>
<dbReference type="GO" id="GO:0005979">
    <property type="term" value="P:regulation of glycogen biosynthetic process"/>
    <property type="evidence" value="ECO:0007669"/>
    <property type="project" value="TreeGrafter"/>
</dbReference>
<dbReference type="PANTHER" id="PTHR12307:SF36">
    <property type="entry name" value="GLYCOGEN-BINDING SUBUNIT 76A"/>
    <property type="match status" value="1"/>
</dbReference>
<name>A0A0F8A0Q2_9HYPO</name>
<sequence>MAIQSTDKLSSGPEEDHNTSVEGKPQMVRRKSGEIVRPALRASHRRPSSVPSTPIFSKAVHFDSHLEHVRHFLRLDRPLSVGIKYYPAETYQSDNEYPFPGNNKPDVRSQWELITTNPPHVFQVRKTMPVRLENVWLSGDRRSMLGSVAVANLAYQKHVTCRFTLDYWKTVSEVAAGYSHEIYPRETPLGYDRFIYIISLSDLANLESKTMFFCIRYRVNDQEFWDNNDAMNFQVEFKNYLPHNVTSNKSPPHDRVV</sequence>
<feature type="domain" description="CBM21" evidence="2">
    <location>
        <begin position="122"/>
        <end position="236"/>
    </location>
</feature>
<accession>A0A0F8A0Q2</accession>
<dbReference type="InterPro" id="IPR005036">
    <property type="entry name" value="CBM21_dom"/>
</dbReference>
<protein>
    <recommendedName>
        <fullName evidence="2">CBM21 domain-containing protein</fullName>
    </recommendedName>
</protein>
<gene>
    <name evidence="3" type="ORF">HIM_11858</name>
</gene>
<dbReference type="Proteomes" id="UP000054481">
    <property type="component" value="Unassembled WGS sequence"/>
</dbReference>
<evidence type="ECO:0000313" key="4">
    <source>
        <dbReference type="Proteomes" id="UP000054481"/>
    </source>
</evidence>